<accession>A0A6A5G406</accession>
<comment type="caution">
    <text evidence="2">The sequence shown here is derived from an EMBL/GenBank/DDBJ whole genome shotgun (WGS) entry which is preliminary data.</text>
</comment>
<dbReference type="CTD" id="9813792"/>
<dbReference type="Proteomes" id="UP000483820">
    <property type="component" value="Chromosome X"/>
</dbReference>
<organism evidence="2 3">
    <name type="scientific">Caenorhabditis remanei</name>
    <name type="common">Caenorhabditis vulgaris</name>
    <dbReference type="NCBI Taxonomy" id="31234"/>
    <lineage>
        <taxon>Eukaryota</taxon>
        <taxon>Metazoa</taxon>
        <taxon>Ecdysozoa</taxon>
        <taxon>Nematoda</taxon>
        <taxon>Chromadorea</taxon>
        <taxon>Rhabditida</taxon>
        <taxon>Rhabditina</taxon>
        <taxon>Rhabditomorpha</taxon>
        <taxon>Rhabditoidea</taxon>
        <taxon>Rhabditidae</taxon>
        <taxon>Peloderinae</taxon>
        <taxon>Caenorhabditis</taxon>
    </lineage>
</organism>
<dbReference type="AlphaFoldDB" id="A0A6A5G406"/>
<reference evidence="2 3" key="1">
    <citation type="submission" date="2019-12" db="EMBL/GenBank/DDBJ databases">
        <title>Chromosome-level assembly of the Caenorhabditis remanei genome.</title>
        <authorList>
            <person name="Teterina A.A."/>
            <person name="Willis J.H."/>
            <person name="Phillips P.C."/>
        </authorList>
    </citation>
    <scope>NUCLEOTIDE SEQUENCE [LARGE SCALE GENOMIC DNA]</scope>
    <source>
        <strain evidence="2 3">PX506</strain>
        <tissue evidence="2">Whole organism</tissue>
    </source>
</reference>
<evidence type="ECO:0000313" key="3">
    <source>
        <dbReference type="Proteomes" id="UP000483820"/>
    </source>
</evidence>
<feature type="compositionally biased region" description="Polar residues" evidence="1">
    <location>
        <begin position="1"/>
        <end position="10"/>
    </location>
</feature>
<name>A0A6A5G406_CAERE</name>
<gene>
    <name evidence="2" type="ORF">GCK72_026128</name>
</gene>
<dbReference type="GeneID" id="9813792"/>
<feature type="region of interest" description="Disordered" evidence="1">
    <location>
        <begin position="1"/>
        <end position="47"/>
    </location>
</feature>
<dbReference type="KEGG" id="crq:GCK72_026128"/>
<feature type="compositionally biased region" description="Polar residues" evidence="1">
    <location>
        <begin position="34"/>
        <end position="46"/>
    </location>
</feature>
<dbReference type="EMBL" id="WUAV01000006">
    <property type="protein sequence ID" value="KAF1749660.1"/>
    <property type="molecule type" value="Genomic_DNA"/>
</dbReference>
<dbReference type="RefSeq" id="XP_003101939.2">
    <property type="nucleotide sequence ID" value="XM_003101891.2"/>
</dbReference>
<sequence length="142" mass="16529">MARATSSQLLKATGLTEETRSHSFQSAIEKRSKVNQAKTQSTFQQDNDPEIEEAISIFNTLRQLITVWIRLPMFPLSDHFTQRKITPKLETWTWRTRRLRGTIRGKADRSEFGKQEWHKQHYVEEGIKGDLENKKVANNVSS</sequence>
<evidence type="ECO:0000256" key="1">
    <source>
        <dbReference type="SAM" id="MobiDB-lite"/>
    </source>
</evidence>
<proteinExistence type="predicted"/>
<evidence type="ECO:0000313" key="2">
    <source>
        <dbReference type="EMBL" id="KAF1749660.1"/>
    </source>
</evidence>
<protein>
    <submittedName>
        <fullName evidence="2">Uncharacterized protein</fullName>
    </submittedName>
</protein>